<feature type="transmembrane region" description="Helical" evidence="7">
    <location>
        <begin position="103"/>
        <end position="124"/>
    </location>
</feature>
<evidence type="ECO:0000256" key="2">
    <source>
        <dbReference type="ARBA" id="ARBA00022448"/>
    </source>
</evidence>
<dbReference type="PANTHER" id="PTHR30193:SF37">
    <property type="entry name" value="INNER MEMBRANE ABC TRANSPORTER PERMEASE PROTEIN YCJO"/>
    <property type="match status" value="1"/>
</dbReference>
<feature type="transmembrane region" description="Helical" evidence="7">
    <location>
        <begin position="41"/>
        <end position="65"/>
    </location>
</feature>
<dbReference type="Gene3D" id="1.10.3720.10">
    <property type="entry name" value="MetI-like"/>
    <property type="match status" value="1"/>
</dbReference>
<reference evidence="9 10" key="1">
    <citation type="submission" date="2006-03" db="EMBL/GenBank/DDBJ databases">
        <authorList>
            <person name="Bartlett D.H."/>
            <person name="Valle G."/>
            <person name="Lauro F.M."/>
            <person name="Vezzi A."/>
            <person name="Simonato F."/>
            <person name="Eloe E."/>
            <person name="Vitulo N."/>
            <person name="Stratton T.K."/>
            <person name="D'angelo M."/>
            <person name="Ferriera S."/>
            <person name="Johnson J."/>
            <person name="Kravitz S."/>
            <person name="Beeson K."/>
            <person name="Sutton G."/>
            <person name="Rogers Y."/>
            <person name="Friedman R."/>
            <person name="Frazier M."/>
            <person name="Venter J.C."/>
        </authorList>
    </citation>
    <scope>NUCLEOTIDE SEQUENCE [LARGE SCALE GENOMIC DNA]</scope>
    <source>
        <strain evidence="9 10">3TCK</strain>
    </source>
</reference>
<evidence type="ECO:0000256" key="3">
    <source>
        <dbReference type="ARBA" id="ARBA00022475"/>
    </source>
</evidence>
<dbReference type="GO" id="GO:0005886">
    <property type="term" value="C:plasma membrane"/>
    <property type="evidence" value="ECO:0007669"/>
    <property type="project" value="UniProtKB-SubCell"/>
</dbReference>
<dbReference type="AlphaFoldDB" id="Q1ZA66"/>
<dbReference type="HOGENOM" id="CLU_016047_0_2_6"/>
<name>Q1ZA66_9GAMM</name>
<accession>Q1ZA66</accession>
<evidence type="ECO:0000256" key="6">
    <source>
        <dbReference type="ARBA" id="ARBA00023136"/>
    </source>
</evidence>
<dbReference type="InterPro" id="IPR035906">
    <property type="entry name" value="MetI-like_sf"/>
</dbReference>
<keyword evidence="3" id="KW-1003">Cell membrane</keyword>
<dbReference type="SUPFAM" id="SSF161098">
    <property type="entry name" value="MetI-like"/>
    <property type="match status" value="1"/>
</dbReference>
<comment type="subcellular location">
    <subcellularLocation>
        <location evidence="1 7">Cell membrane</location>
        <topology evidence="1 7">Multi-pass membrane protein</topology>
    </subcellularLocation>
</comment>
<evidence type="ECO:0000313" key="10">
    <source>
        <dbReference type="Proteomes" id="UP000003789"/>
    </source>
</evidence>
<sequence length="321" mass="36185">MKTQTVKAMASATCDKQSVESTYTNSSTLLSKWNMKEKAKVLFFIAPLMIPLLTFWIIPFGWSIYISFTDWDYISPDYSYVGIENYQYMLEDYAFIQALMNTFIFSLGVVIPTVMLGLGFALLLHKNFRGSQFYRAVIFSPWITPTVAISIVWSWVFESKSGLVNLLLAKIGIAPVSWLESGDTAMIAVMVVTVWQAVGWTMLFYISALNKIPTSLYEASLIDGCSPLTRFFKITLPLISPTTFFLVIVNMITAIQAFDQFQILTQGGPSGSTRTLLYLFYQQAFEQYDMGPAAATSMIILVITGVLTIINTVMGKRWVYY</sequence>
<keyword evidence="6 7" id="KW-0472">Membrane</keyword>
<evidence type="ECO:0000256" key="5">
    <source>
        <dbReference type="ARBA" id="ARBA00022989"/>
    </source>
</evidence>
<comment type="similarity">
    <text evidence="7">Belongs to the binding-protein-dependent transport system permease family.</text>
</comment>
<feature type="transmembrane region" description="Helical" evidence="7">
    <location>
        <begin position="185"/>
        <end position="206"/>
    </location>
</feature>
<dbReference type="Proteomes" id="UP000003789">
    <property type="component" value="Unassembled WGS sequence"/>
</dbReference>
<dbReference type="CDD" id="cd06261">
    <property type="entry name" value="TM_PBP2"/>
    <property type="match status" value="1"/>
</dbReference>
<evidence type="ECO:0000256" key="7">
    <source>
        <dbReference type="RuleBase" id="RU363032"/>
    </source>
</evidence>
<gene>
    <name evidence="9" type="ORF">P3TCK_04596</name>
</gene>
<evidence type="ECO:0000256" key="1">
    <source>
        <dbReference type="ARBA" id="ARBA00004651"/>
    </source>
</evidence>
<dbReference type="PROSITE" id="PS50928">
    <property type="entry name" value="ABC_TM1"/>
    <property type="match status" value="1"/>
</dbReference>
<feature type="transmembrane region" description="Helical" evidence="7">
    <location>
        <begin position="238"/>
        <end position="258"/>
    </location>
</feature>
<keyword evidence="5 7" id="KW-1133">Transmembrane helix</keyword>
<dbReference type="InterPro" id="IPR000515">
    <property type="entry name" value="MetI-like"/>
</dbReference>
<dbReference type="GO" id="GO:0055085">
    <property type="term" value="P:transmembrane transport"/>
    <property type="evidence" value="ECO:0007669"/>
    <property type="project" value="InterPro"/>
</dbReference>
<dbReference type="Pfam" id="PF00528">
    <property type="entry name" value="BPD_transp_1"/>
    <property type="match status" value="1"/>
</dbReference>
<protein>
    <recommendedName>
        <fullName evidence="8">ABC transmembrane type-1 domain-containing protein</fullName>
    </recommendedName>
</protein>
<dbReference type="PANTHER" id="PTHR30193">
    <property type="entry name" value="ABC TRANSPORTER PERMEASE PROTEIN"/>
    <property type="match status" value="1"/>
</dbReference>
<evidence type="ECO:0000313" key="9">
    <source>
        <dbReference type="EMBL" id="EAS45626.1"/>
    </source>
</evidence>
<comment type="caution">
    <text evidence="9">The sequence shown here is derived from an EMBL/GenBank/DDBJ whole genome shotgun (WGS) entry which is preliminary data.</text>
</comment>
<evidence type="ECO:0000256" key="4">
    <source>
        <dbReference type="ARBA" id="ARBA00022692"/>
    </source>
</evidence>
<keyword evidence="4 7" id="KW-0812">Transmembrane</keyword>
<feature type="domain" description="ABC transmembrane type-1" evidence="8">
    <location>
        <begin position="99"/>
        <end position="311"/>
    </location>
</feature>
<feature type="transmembrane region" description="Helical" evidence="7">
    <location>
        <begin position="136"/>
        <end position="156"/>
    </location>
</feature>
<dbReference type="InterPro" id="IPR051393">
    <property type="entry name" value="ABC_transporter_permease"/>
</dbReference>
<organism evidence="9 10">
    <name type="scientific">Photobacterium profundum 3TCK</name>
    <dbReference type="NCBI Taxonomy" id="314280"/>
    <lineage>
        <taxon>Bacteria</taxon>
        <taxon>Pseudomonadati</taxon>
        <taxon>Pseudomonadota</taxon>
        <taxon>Gammaproteobacteria</taxon>
        <taxon>Vibrionales</taxon>
        <taxon>Vibrionaceae</taxon>
        <taxon>Photobacterium</taxon>
    </lineage>
</organism>
<evidence type="ECO:0000259" key="8">
    <source>
        <dbReference type="PROSITE" id="PS50928"/>
    </source>
</evidence>
<dbReference type="EMBL" id="AAPH01000001">
    <property type="protein sequence ID" value="EAS45626.1"/>
    <property type="molecule type" value="Genomic_DNA"/>
</dbReference>
<proteinExistence type="inferred from homology"/>
<feature type="transmembrane region" description="Helical" evidence="7">
    <location>
        <begin position="293"/>
        <end position="314"/>
    </location>
</feature>
<keyword evidence="2 7" id="KW-0813">Transport</keyword>